<evidence type="ECO:0000313" key="9">
    <source>
        <dbReference type="Proteomes" id="UP000183015"/>
    </source>
</evidence>
<feature type="transmembrane region" description="Helical" evidence="6">
    <location>
        <begin position="42"/>
        <end position="65"/>
    </location>
</feature>
<name>A0A1H7JNJ1_STRJI</name>
<keyword evidence="9" id="KW-1185">Reference proteome</keyword>
<feature type="transmembrane region" description="Helical" evidence="6">
    <location>
        <begin position="392"/>
        <end position="418"/>
    </location>
</feature>
<dbReference type="GO" id="GO:0046677">
    <property type="term" value="P:response to antibiotic"/>
    <property type="evidence" value="ECO:0007669"/>
    <property type="project" value="UniProtKB-KW"/>
</dbReference>
<evidence type="ECO:0000256" key="5">
    <source>
        <dbReference type="ARBA" id="ARBA00023251"/>
    </source>
</evidence>
<feature type="transmembrane region" description="Helical" evidence="6">
    <location>
        <begin position="77"/>
        <end position="97"/>
    </location>
</feature>
<dbReference type="AlphaFoldDB" id="A0A1H7JNJ1"/>
<proteinExistence type="predicted"/>
<evidence type="ECO:0000256" key="3">
    <source>
        <dbReference type="ARBA" id="ARBA00022989"/>
    </source>
</evidence>
<accession>A0A1H7JNJ1</accession>
<dbReference type="PRINTS" id="PR01036">
    <property type="entry name" value="TCRTETB"/>
</dbReference>
<dbReference type="EMBL" id="FOAZ01000003">
    <property type="protein sequence ID" value="SEK75460.1"/>
    <property type="molecule type" value="Genomic_DNA"/>
</dbReference>
<evidence type="ECO:0000256" key="4">
    <source>
        <dbReference type="ARBA" id="ARBA00023136"/>
    </source>
</evidence>
<dbReference type="InterPro" id="IPR011701">
    <property type="entry name" value="MFS"/>
</dbReference>
<keyword evidence="4 6" id="KW-0472">Membrane</keyword>
<dbReference type="Gene3D" id="1.20.1720.10">
    <property type="entry name" value="Multidrug resistance protein D"/>
    <property type="match status" value="1"/>
</dbReference>
<keyword evidence="2 6" id="KW-0812">Transmembrane</keyword>
<keyword evidence="5" id="KW-0046">Antibiotic resistance</keyword>
<dbReference type="Gene3D" id="1.20.1250.20">
    <property type="entry name" value="MFS general substrate transporter like domains"/>
    <property type="match status" value="1"/>
</dbReference>
<dbReference type="eggNOG" id="COG0477">
    <property type="taxonomic scope" value="Bacteria"/>
</dbReference>
<dbReference type="OrthoDB" id="783189at2"/>
<dbReference type="SUPFAM" id="SSF103473">
    <property type="entry name" value="MFS general substrate transporter"/>
    <property type="match status" value="1"/>
</dbReference>
<protein>
    <submittedName>
        <fullName evidence="8">Major Facilitator Superfamily protein</fullName>
    </submittedName>
</protein>
<dbReference type="PANTHER" id="PTHR42718">
    <property type="entry name" value="MAJOR FACILITATOR SUPERFAMILY MULTIDRUG TRANSPORTER MFSC"/>
    <property type="match status" value="1"/>
</dbReference>
<dbReference type="GO" id="GO:0005886">
    <property type="term" value="C:plasma membrane"/>
    <property type="evidence" value="ECO:0007669"/>
    <property type="project" value="UniProtKB-SubCell"/>
</dbReference>
<keyword evidence="3 6" id="KW-1133">Transmembrane helix</keyword>
<dbReference type="InterPro" id="IPR036259">
    <property type="entry name" value="MFS_trans_sf"/>
</dbReference>
<dbReference type="PROSITE" id="PS50850">
    <property type="entry name" value="MFS"/>
    <property type="match status" value="1"/>
</dbReference>
<feature type="transmembrane region" description="Helical" evidence="6">
    <location>
        <begin position="259"/>
        <end position="279"/>
    </location>
</feature>
<evidence type="ECO:0000259" key="7">
    <source>
        <dbReference type="PROSITE" id="PS50850"/>
    </source>
</evidence>
<sequence>MEKTSTKLAGAPSTAAPVRSSVIDAGKAAVDGLVAPRVRKGLILTLLLIAQFMAVLDVTIVNVAAPAVRSDLLCSGSVLQLIVAGYTITYSTLLILGSRFGDRFGHARVFTTGVFFFTAMSLACGLAPDSGSLVVARLLQGAAAAFMMPQVMSLIQRTFEGPERIRAVSLYGAVIALGAVIGQIVGGLIVTANIFDLGWRPIFLVNVPIGIALGVLALRFAPRPKGDRAWSFDPLGVVLISAAVVCLVVPLVFGQELNWPVWSVVMLVLVLPLAVATTLHERRVADRDPLISRHVVGSRGFVWVLAFMLLMQSSYAGSLFVQAMHLEAGLGFSPLHTGLLFFTGGVGFAAGSFTWRKFPARTYPLLLVLGLLGGGVGYLVMAWSLSGGAQPGAVFLIANLLLSACFGYGFGPVLSLALSRVPLQYAGGASGIMVTVLQLGQLLGIAAYGSIFFGLHTAPTAANSASAFGTTLCYAALGCGLAALSGLAFGRTLKKEATA</sequence>
<dbReference type="Pfam" id="PF07690">
    <property type="entry name" value="MFS_1"/>
    <property type="match status" value="1"/>
</dbReference>
<dbReference type="Proteomes" id="UP000183015">
    <property type="component" value="Unassembled WGS sequence"/>
</dbReference>
<dbReference type="STRING" id="235985.SAMN05414137_103354"/>
<evidence type="ECO:0000256" key="6">
    <source>
        <dbReference type="SAM" id="Phobius"/>
    </source>
</evidence>
<evidence type="ECO:0000256" key="1">
    <source>
        <dbReference type="ARBA" id="ARBA00004651"/>
    </source>
</evidence>
<feature type="transmembrane region" description="Helical" evidence="6">
    <location>
        <begin position="300"/>
        <end position="323"/>
    </location>
</feature>
<reference evidence="9" key="1">
    <citation type="submission" date="2016-10" db="EMBL/GenBank/DDBJ databases">
        <authorList>
            <person name="Varghese N."/>
        </authorList>
    </citation>
    <scope>NUCLEOTIDE SEQUENCE [LARGE SCALE GENOMIC DNA]</scope>
    <source>
        <strain evidence="9">DSM 45096 / BCRC 16803 / CGMCC 4.1857 / CIP 109030 / JCM 12277 / KCTC 19219 / NBRC 100920 / 33214</strain>
    </source>
</reference>
<feature type="transmembrane region" description="Helical" evidence="6">
    <location>
        <begin position="232"/>
        <end position="253"/>
    </location>
</feature>
<dbReference type="PANTHER" id="PTHR42718:SF39">
    <property type="entry name" value="ACTINORHODIN TRANSPORTER-RELATED"/>
    <property type="match status" value="1"/>
</dbReference>
<feature type="transmembrane region" description="Helical" evidence="6">
    <location>
        <begin position="430"/>
        <end position="455"/>
    </location>
</feature>
<dbReference type="CDD" id="cd17321">
    <property type="entry name" value="MFS_MMR_MDR_like"/>
    <property type="match status" value="1"/>
</dbReference>
<evidence type="ECO:0000256" key="2">
    <source>
        <dbReference type="ARBA" id="ARBA00022692"/>
    </source>
</evidence>
<feature type="transmembrane region" description="Helical" evidence="6">
    <location>
        <begin position="201"/>
        <end position="220"/>
    </location>
</feature>
<evidence type="ECO:0000313" key="8">
    <source>
        <dbReference type="EMBL" id="SEK75460.1"/>
    </source>
</evidence>
<feature type="transmembrane region" description="Helical" evidence="6">
    <location>
        <begin position="167"/>
        <end position="195"/>
    </location>
</feature>
<feature type="domain" description="Major facilitator superfamily (MFS) profile" evidence="7">
    <location>
        <begin position="43"/>
        <end position="498"/>
    </location>
</feature>
<organism evidence="8 9">
    <name type="scientific">Streptacidiphilus jiangxiensis</name>
    <dbReference type="NCBI Taxonomy" id="235985"/>
    <lineage>
        <taxon>Bacteria</taxon>
        <taxon>Bacillati</taxon>
        <taxon>Actinomycetota</taxon>
        <taxon>Actinomycetes</taxon>
        <taxon>Kitasatosporales</taxon>
        <taxon>Streptomycetaceae</taxon>
        <taxon>Streptacidiphilus</taxon>
    </lineage>
</organism>
<feature type="transmembrane region" description="Helical" evidence="6">
    <location>
        <begin position="335"/>
        <end position="353"/>
    </location>
</feature>
<dbReference type="InterPro" id="IPR020846">
    <property type="entry name" value="MFS_dom"/>
</dbReference>
<comment type="subcellular location">
    <subcellularLocation>
        <location evidence="1">Cell membrane</location>
        <topology evidence="1">Multi-pass membrane protein</topology>
    </subcellularLocation>
</comment>
<dbReference type="GO" id="GO:0022857">
    <property type="term" value="F:transmembrane transporter activity"/>
    <property type="evidence" value="ECO:0007669"/>
    <property type="project" value="InterPro"/>
</dbReference>
<feature type="transmembrane region" description="Helical" evidence="6">
    <location>
        <begin position="109"/>
        <end position="128"/>
    </location>
</feature>
<gene>
    <name evidence="8" type="ORF">SAMN05414137_103354</name>
</gene>
<feature type="transmembrane region" description="Helical" evidence="6">
    <location>
        <begin position="365"/>
        <end position="386"/>
    </location>
</feature>
<feature type="transmembrane region" description="Helical" evidence="6">
    <location>
        <begin position="467"/>
        <end position="489"/>
    </location>
</feature>
<dbReference type="RefSeq" id="WP_082015404.1">
    <property type="nucleotide sequence ID" value="NZ_BBPN01000034.1"/>
</dbReference>
<feature type="transmembrane region" description="Helical" evidence="6">
    <location>
        <begin position="134"/>
        <end position="155"/>
    </location>
</feature>